<protein>
    <submittedName>
        <fullName evidence="2">Uncharacterized protein</fullName>
    </submittedName>
</protein>
<organism evidence="2 3">
    <name type="scientific">Streptomyces phage BillNye</name>
    <dbReference type="NCBI Taxonomy" id="2079426"/>
    <lineage>
        <taxon>Viruses</taxon>
        <taxon>Duplodnaviria</taxon>
        <taxon>Heunggongvirae</taxon>
        <taxon>Uroviricota</taxon>
        <taxon>Caudoviricetes</taxon>
        <taxon>Stanwilliamsviridae</taxon>
        <taxon>Loccivirinae</taxon>
        <taxon>Wilnyevirus</taxon>
        <taxon>Wilnyevirus billnye</taxon>
    </lineage>
</organism>
<accession>A0A2L1IW04</accession>
<dbReference type="EMBL" id="MG757153">
    <property type="protein sequence ID" value="AVD99379.1"/>
    <property type="molecule type" value="Genomic_DNA"/>
</dbReference>
<sequence length="49" mass="5482">MAKMIGKFCPDGPGGRDCYCCGQAPGKSRKLARRAKKRGKKNNAWRREV</sequence>
<evidence type="ECO:0000313" key="2">
    <source>
        <dbReference type="EMBL" id="AVD99379.1"/>
    </source>
</evidence>
<proteinExistence type="predicted"/>
<dbReference type="Proteomes" id="UP000241925">
    <property type="component" value="Segment"/>
</dbReference>
<reference evidence="2 3" key="1">
    <citation type="submission" date="2018-01" db="EMBL/GenBank/DDBJ databases">
        <authorList>
            <person name="Grinwald M.F."/>
            <person name="Tasoff P."/>
            <person name="Simpson K.F."/>
            <person name="Vasser A."/>
            <person name="Shaffer C.D."/>
            <person name="Weston-Hafer K.A."/>
            <person name="Russell D.A."/>
            <person name="Pope W.H."/>
            <person name="Jacobs-Sera D."/>
            <person name="Hendrix R.W."/>
            <person name="Hatfull G.F."/>
        </authorList>
    </citation>
    <scope>NUCLEOTIDE SEQUENCE [LARGE SCALE GENOMIC DNA]</scope>
</reference>
<gene>
    <name evidence="2" type="ORF">SEA_BILLNYE_207</name>
</gene>
<evidence type="ECO:0000313" key="3">
    <source>
        <dbReference type="Proteomes" id="UP000241925"/>
    </source>
</evidence>
<keyword evidence="3" id="KW-1185">Reference proteome</keyword>
<evidence type="ECO:0000256" key="1">
    <source>
        <dbReference type="SAM" id="MobiDB-lite"/>
    </source>
</evidence>
<feature type="region of interest" description="Disordered" evidence="1">
    <location>
        <begin position="30"/>
        <end position="49"/>
    </location>
</feature>
<name>A0A2L1IW04_9CAUD</name>